<accession>A0ABD4B6D4</accession>
<dbReference type="Proteomes" id="UP000037777">
    <property type="component" value="Unassembled WGS sequence"/>
</dbReference>
<keyword evidence="1" id="KW-0472">Membrane</keyword>
<evidence type="ECO:0000256" key="1">
    <source>
        <dbReference type="SAM" id="Phobius"/>
    </source>
</evidence>
<organism evidence="2 3">
    <name type="scientific">Helicobacter pylori</name>
    <name type="common">Campylobacter pylori</name>
    <dbReference type="NCBI Taxonomy" id="210"/>
    <lineage>
        <taxon>Bacteria</taxon>
        <taxon>Pseudomonadati</taxon>
        <taxon>Campylobacterota</taxon>
        <taxon>Epsilonproteobacteria</taxon>
        <taxon>Campylobacterales</taxon>
        <taxon>Helicobacteraceae</taxon>
        <taxon>Helicobacter</taxon>
    </lineage>
</organism>
<feature type="transmembrane region" description="Helical" evidence="1">
    <location>
        <begin position="21"/>
        <end position="44"/>
    </location>
</feature>
<comment type="caution">
    <text evidence="2">The sequence shown here is derived from an EMBL/GenBank/DDBJ whole genome shotgun (WGS) entry which is preliminary data.</text>
</comment>
<dbReference type="AlphaFoldDB" id="A0ABD4B6D4"/>
<keyword evidence="1" id="KW-1133">Transmembrane helix</keyword>
<dbReference type="EMBL" id="LIXH01000019">
    <property type="protein sequence ID" value="KOS33421.1"/>
    <property type="molecule type" value="Genomic_DNA"/>
</dbReference>
<gene>
    <name evidence="2" type="ORF">AM496_03735</name>
</gene>
<protein>
    <submittedName>
        <fullName evidence="2">Uncharacterized protein</fullName>
    </submittedName>
</protein>
<proteinExistence type="predicted"/>
<sequence length="66" mass="7994">MLKRLAKTATKNHSIAYFRGLVFKIRILNFFYYAIFGSVILKLFKNGLFCFCHFKTHFKKYFKFIL</sequence>
<name>A0ABD4B6D4_HELPX</name>
<evidence type="ECO:0000313" key="2">
    <source>
        <dbReference type="EMBL" id="KOS33421.1"/>
    </source>
</evidence>
<keyword evidence="1" id="KW-0812">Transmembrane</keyword>
<reference evidence="2 3" key="1">
    <citation type="submission" date="2015-08" db="EMBL/GenBank/DDBJ databases">
        <title>Comparative genomics of Helicobacter pylori strains.</title>
        <authorList>
            <person name="Kumar N."/>
            <person name="Albert M.J."/>
            <person name="Al-Akbal H.M."/>
            <person name="Ahmed N."/>
        </authorList>
    </citation>
    <scope>NUCLEOTIDE SEQUENCE [LARGE SCALE GENOMIC DNA]</scope>
    <source>
        <strain evidence="2 3">59</strain>
    </source>
</reference>
<evidence type="ECO:0000313" key="3">
    <source>
        <dbReference type="Proteomes" id="UP000037777"/>
    </source>
</evidence>